<comment type="similarity">
    <text evidence="2">Belongs to the ATP12 family.</text>
</comment>
<dbReference type="Gene3D" id="1.10.3580.10">
    <property type="entry name" value="ATP12 ATPase"/>
    <property type="match status" value="1"/>
</dbReference>
<dbReference type="InterPro" id="IPR042272">
    <property type="entry name" value="ATP12_ATP_synth-F1-assembly_N"/>
</dbReference>
<evidence type="ECO:0000256" key="4">
    <source>
        <dbReference type="ARBA" id="ARBA00023128"/>
    </source>
</evidence>
<sequence>MSKYLAKLLNEIQSSLLFRKNNKLTNLSNFNVDVGFSIIYKRCYPAPPKRFYRRTSVLFNDGQYEITLDQRKLKTPRGSIFKVDSEPLALAVAFEWDSQKEKIQQSNMHLTALCSTVIDNPNNNTKFDLVQHLSNFLDTDTVLYHSGEEEALNELQNKEWTPVIEWFSKRYGVKLSPTKFIGGIPADNDAKATIHRHLMSYNFAAIHGFIFAVEALKSIILTLACVDRLLSIEKAVLLSRLEEEYQTGYWGRVEWAHDVTQLDLQTRLAAAIMFIHVNSSSEHISTKAKVS</sequence>
<dbReference type="InterPro" id="IPR011419">
    <property type="entry name" value="ATP12_ATP_synth-F1-assembly"/>
</dbReference>
<keyword evidence="5" id="KW-0143">Chaperone</keyword>
<accession>A0A1B6DIA5</accession>
<dbReference type="EMBL" id="GEDC01011921">
    <property type="protein sequence ID" value="JAS25377.1"/>
    <property type="molecule type" value="Transcribed_RNA"/>
</dbReference>
<gene>
    <name evidence="6" type="ORF">g.21136</name>
</gene>
<evidence type="ECO:0008006" key="7">
    <source>
        <dbReference type="Google" id="ProtNLM"/>
    </source>
</evidence>
<organism evidence="6">
    <name type="scientific">Clastoptera arizonana</name>
    <name type="common">Arizona spittle bug</name>
    <dbReference type="NCBI Taxonomy" id="38151"/>
    <lineage>
        <taxon>Eukaryota</taxon>
        <taxon>Metazoa</taxon>
        <taxon>Ecdysozoa</taxon>
        <taxon>Arthropoda</taxon>
        <taxon>Hexapoda</taxon>
        <taxon>Insecta</taxon>
        <taxon>Pterygota</taxon>
        <taxon>Neoptera</taxon>
        <taxon>Paraneoptera</taxon>
        <taxon>Hemiptera</taxon>
        <taxon>Auchenorrhyncha</taxon>
        <taxon>Cercopoidea</taxon>
        <taxon>Clastopteridae</taxon>
        <taxon>Clastoptera</taxon>
    </lineage>
</organism>
<dbReference type="AlphaFoldDB" id="A0A1B6DIA5"/>
<dbReference type="SUPFAM" id="SSF160909">
    <property type="entry name" value="ATP12-like"/>
    <property type="match status" value="1"/>
</dbReference>
<dbReference type="PANTHER" id="PTHR21013">
    <property type="entry name" value="ATP SYNTHASE MITOCHONDRIAL F1 COMPLEX ASSEMBLY FACTOR 2/ATP12 PROTEIN, MITOCHONDRIAL PRECURSOR"/>
    <property type="match status" value="1"/>
</dbReference>
<reference evidence="6" key="1">
    <citation type="submission" date="2015-12" db="EMBL/GenBank/DDBJ databases">
        <title>De novo transcriptome assembly of four potential Pierce s Disease insect vectors from Arizona vineyards.</title>
        <authorList>
            <person name="Tassone E.E."/>
        </authorList>
    </citation>
    <scope>NUCLEOTIDE SEQUENCE</scope>
</reference>
<proteinExistence type="inferred from homology"/>
<evidence type="ECO:0000256" key="2">
    <source>
        <dbReference type="ARBA" id="ARBA00008231"/>
    </source>
</evidence>
<dbReference type="Gene3D" id="3.30.2180.10">
    <property type="entry name" value="ATP12-like"/>
    <property type="match status" value="1"/>
</dbReference>
<evidence type="ECO:0000256" key="3">
    <source>
        <dbReference type="ARBA" id="ARBA00022946"/>
    </source>
</evidence>
<keyword evidence="4" id="KW-0496">Mitochondrion</keyword>
<evidence type="ECO:0000256" key="1">
    <source>
        <dbReference type="ARBA" id="ARBA00004173"/>
    </source>
</evidence>
<evidence type="ECO:0000313" key="6">
    <source>
        <dbReference type="EMBL" id="JAS25377.1"/>
    </source>
</evidence>
<dbReference type="InterPro" id="IPR023335">
    <property type="entry name" value="ATP12_ortho_dom_sf"/>
</dbReference>
<dbReference type="GO" id="GO:0033615">
    <property type="term" value="P:mitochondrial proton-transporting ATP synthase complex assembly"/>
    <property type="evidence" value="ECO:0007669"/>
    <property type="project" value="TreeGrafter"/>
</dbReference>
<dbReference type="Pfam" id="PF07542">
    <property type="entry name" value="ATP12"/>
    <property type="match status" value="1"/>
</dbReference>
<comment type="subcellular location">
    <subcellularLocation>
        <location evidence="1">Mitochondrion</location>
    </subcellularLocation>
</comment>
<evidence type="ECO:0000256" key="5">
    <source>
        <dbReference type="ARBA" id="ARBA00023186"/>
    </source>
</evidence>
<dbReference type="GO" id="GO:0005739">
    <property type="term" value="C:mitochondrion"/>
    <property type="evidence" value="ECO:0007669"/>
    <property type="project" value="UniProtKB-SubCell"/>
</dbReference>
<dbReference type="PANTHER" id="PTHR21013:SF10">
    <property type="entry name" value="ATP SYNTHASE MITOCHONDRIAL F1 COMPLEX ASSEMBLY FACTOR 2"/>
    <property type="match status" value="1"/>
</dbReference>
<protein>
    <recommendedName>
        <fullName evidence="7">ATP synthase mitochondrial F1 complex assembly factor 2</fullName>
    </recommendedName>
</protein>
<name>A0A1B6DIA5_9HEMI</name>
<keyword evidence="3" id="KW-0809">Transit peptide</keyword>